<name>A0A8K0ID64_COCNU</name>
<comment type="caution">
    <text evidence="1">The sequence shown here is derived from an EMBL/GenBank/DDBJ whole genome shotgun (WGS) entry which is preliminary data.</text>
</comment>
<reference evidence="1" key="2">
    <citation type="submission" date="2019-07" db="EMBL/GenBank/DDBJ databases">
        <authorList>
            <person name="Yang Y."/>
            <person name="Bocs S."/>
            <person name="Baudouin L."/>
        </authorList>
    </citation>
    <scope>NUCLEOTIDE SEQUENCE</scope>
    <source>
        <tissue evidence="1">Spear leaf of Hainan Tall coconut</tissue>
    </source>
</reference>
<dbReference type="PANTHER" id="PTHR36885:SF2">
    <property type="entry name" value="DUF4378 DOMAIN-CONTAINING PROTEIN"/>
    <property type="match status" value="1"/>
</dbReference>
<sequence>MASLAKQVQHPRRLFELLEEQQEPFLLDVYLLENGHSDRALRSQATLLCWPRSGCRSLLRLSSHGFNGKRGGVLKCILNRFLHQKVIRKALSWEGTALENGRRSVLGCFLEMRRESHVAADCHTFSSSSAANEGELNGKIQWKVLDSSNQPSPISVLELHSDEASPVRNHSPGFNLSKKAKEASWVGLEELLGSASFLSQHAKSKRELNQSHQHLLDCVGEVEERIWDSQEYLSPERAKRIAQEQIFSWEKQRGDLADIAQLVDLEVSKSREEWRRFQPEIRAIGIEIEAVIIEEIREEIVLDMLDFRCTLRRL</sequence>
<dbReference type="Proteomes" id="UP000797356">
    <property type="component" value="Chromosome 6"/>
</dbReference>
<dbReference type="PANTHER" id="PTHR36885">
    <property type="entry name" value="EXPRESSED PROTEIN"/>
    <property type="match status" value="1"/>
</dbReference>
<keyword evidence="2" id="KW-1185">Reference proteome</keyword>
<accession>A0A8K0ID64</accession>
<evidence type="ECO:0000313" key="1">
    <source>
        <dbReference type="EMBL" id="KAG1348138.1"/>
    </source>
</evidence>
<organism evidence="1 2">
    <name type="scientific">Cocos nucifera</name>
    <name type="common">Coconut palm</name>
    <dbReference type="NCBI Taxonomy" id="13894"/>
    <lineage>
        <taxon>Eukaryota</taxon>
        <taxon>Viridiplantae</taxon>
        <taxon>Streptophyta</taxon>
        <taxon>Embryophyta</taxon>
        <taxon>Tracheophyta</taxon>
        <taxon>Spermatophyta</taxon>
        <taxon>Magnoliopsida</taxon>
        <taxon>Liliopsida</taxon>
        <taxon>Arecaceae</taxon>
        <taxon>Arecoideae</taxon>
        <taxon>Cocoseae</taxon>
        <taxon>Attaleinae</taxon>
        <taxon>Cocos</taxon>
    </lineage>
</organism>
<evidence type="ECO:0000313" key="2">
    <source>
        <dbReference type="Proteomes" id="UP000797356"/>
    </source>
</evidence>
<evidence type="ECO:0008006" key="3">
    <source>
        <dbReference type="Google" id="ProtNLM"/>
    </source>
</evidence>
<dbReference type="EMBL" id="CM017877">
    <property type="protein sequence ID" value="KAG1348138.1"/>
    <property type="molecule type" value="Genomic_DNA"/>
</dbReference>
<gene>
    <name evidence="1" type="ORF">COCNU_06G019670</name>
</gene>
<reference evidence="1" key="1">
    <citation type="journal article" date="2017" name="Gigascience">
        <title>The genome draft of coconut (Cocos nucifera).</title>
        <authorList>
            <person name="Xiao Y."/>
            <person name="Xu P."/>
            <person name="Fan H."/>
            <person name="Baudouin L."/>
            <person name="Xia W."/>
            <person name="Bocs S."/>
            <person name="Xu J."/>
            <person name="Li Q."/>
            <person name="Guo A."/>
            <person name="Zhou L."/>
            <person name="Li J."/>
            <person name="Wu Y."/>
            <person name="Ma Z."/>
            <person name="Armero A."/>
            <person name="Issali A.E."/>
            <person name="Liu N."/>
            <person name="Peng M."/>
            <person name="Yang Y."/>
        </authorList>
    </citation>
    <scope>NUCLEOTIDE SEQUENCE</scope>
    <source>
        <tissue evidence="1">Spear leaf of Hainan Tall coconut</tissue>
    </source>
</reference>
<dbReference type="OrthoDB" id="691329at2759"/>
<dbReference type="AlphaFoldDB" id="A0A8K0ID64"/>
<proteinExistence type="predicted"/>
<protein>
    <recommendedName>
        <fullName evidence="3">DUF4378 domain-containing protein</fullName>
    </recommendedName>
</protein>